<dbReference type="Pfam" id="PF13639">
    <property type="entry name" value="zf-RING_2"/>
    <property type="match status" value="1"/>
</dbReference>
<dbReference type="GO" id="GO:0016567">
    <property type="term" value="P:protein ubiquitination"/>
    <property type="evidence" value="ECO:0007669"/>
    <property type="project" value="TreeGrafter"/>
</dbReference>
<evidence type="ECO:0000256" key="3">
    <source>
        <dbReference type="SAM" id="Phobius"/>
    </source>
</evidence>
<dbReference type="GO" id="GO:0008270">
    <property type="term" value="F:zinc ion binding"/>
    <property type="evidence" value="ECO:0007669"/>
    <property type="project" value="UniProtKB-KW"/>
</dbReference>
<dbReference type="SUPFAM" id="SSF57850">
    <property type="entry name" value="RING/U-box"/>
    <property type="match status" value="1"/>
</dbReference>
<dbReference type="PANTHER" id="PTHR45676">
    <property type="entry name" value="RING-H2 FINGER PROTEIN ATL51-RELATED"/>
    <property type="match status" value="1"/>
</dbReference>
<dbReference type="CDD" id="cd16454">
    <property type="entry name" value="RING-H2_PA-TM-RING"/>
    <property type="match status" value="1"/>
</dbReference>
<feature type="transmembrane region" description="Helical" evidence="3">
    <location>
        <begin position="53"/>
        <end position="72"/>
    </location>
</feature>
<evidence type="ECO:0000313" key="5">
    <source>
        <dbReference type="EMBL" id="KAJ1255294.1"/>
    </source>
</evidence>
<dbReference type="AlphaFoldDB" id="A0A9W8CDG7"/>
<dbReference type="EMBL" id="MU629763">
    <property type="protein sequence ID" value="KAJ1255294.1"/>
    <property type="molecule type" value="Genomic_DNA"/>
</dbReference>
<keyword evidence="3" id="KW-0812">Transmembrane</keyword>
<dbReference type="PANTHER" id="PTHR45676:SF178">
    <property type="entry name" value="RING-TYPE E3 UBIQUITIN TRANSFERASE"/>
    <property type="match status" value="1"/>
</dbReference>
<dbReference type="SMART" id="SM00184">
    <property type="entry name" value="RING"/>
    <property type="match status" value="1"/>
</dbReference>
<dbReference type="PROSITE" id="PS50089">
    <property type="entry name" value="ZF_RING_2"/>
    <property type="match status" value="1"/>
</dbReference>
<sequence>MTTSLKLVPSPAPAAGIDRLLLLAGVLPDPPSPAANNNDDGDDLWSWGDGSTIEAVVIFAVAFLIVISCVFLTRRLCPDPEDEQDTSGGNDGPNDNSRGDGGAPPRRAAAADMALPLVCTYRAADGWDKEQACSVCLAELEDGEAVRVLTACMHCFHAACVNPWLRQHATCPICRAPTGRTPLV</sequence>
<dbReference type="Proteomes" id="UP001164776">
    <property type="component" value="Unassembled WGS sequence"/>
</dbReference>
<gene>
    <name evidence="5" type="ORF">BS78_K267100</name>
</gene>
<protein>
    <recommendedName>
        <fullName evidence="4">RING-type domain-containing protein</fullName>
    </recommendedName>
</protein>
<keyword evidence="1" id="KW-0479">Metal-binding</keyword>
<feature type="domain" description="RING-type" evidence="4">
    <location>
        <begin position="133"/>
        <end position="175"/>
    </location>
</feature>
<comment type="caution">
    <text evidence="5">The sequence shown here is derived from an EMBL/GenBank/DDBJ whole genome shotgun (WGS) entry which is preliminary data.</text>
</comment>
<evidence type="ECO:0000256" key="1">
    <source>
        <dbReference type="PROSITE-ProRule" id="PRU00175"/>
    </source>
</evidence>
<dbReference type="InterPro" id="IPR013083">
    <property type="entry name" value="Znf_RING/FYVE/PHD"/>
</dbReference>
<dbReference type="InterPro" id="IPR001841">
    <property type="entry name" value="Znf_RING"/>
</dbReference>
<keyword evidence="3" id="KW-0472">Membrane</keyword>
<dbReference type="OrthoDB" id="8062037at2759"/>
<evidence type="ECO:0000313" key="6">
    <source>
        <dbReference type="Proteomes" id="UP001164776"/>
    </source>
</evidence>
<accession>A0A9W8CDG7</accession>
<evidence type="ECO:0000256" key="2">
    <source>
        <dbReference type="SAM" id="MobiDB-lite"/>
    </source>
</evidence>
<keyword evidence="1" id="KW-0862">Zinc</keyword>
<keyword evidence="6" id="KW-1185">Reference proteome</keyword>
<feature type="region of interest" description="Disordered" evidence="2">
    <location>
        <begin position="80"/>
        <end position="107"/>
    </location>
</feature>
<keyword evidence="3" id="KW-1133">Transmembrane helix</keyword>
<proteinExistence type="predicted"/>
<dbReference type="Gene3D" id="3.30.40.10">
    <property type="entry name" value="Zinc/RING finger domain, C3HC4 (zinc finger)"/>
    <property type="match status" value="1"/>
</dbReference>
<organism evidence="5 6">
    <name type="scientific">Paspalum vaginatum</name>
    <name type="common">seashore paspalum</name>
    <dbReference type="NCBI Taxonomy" id="158149"/>
    <lineage>
        <taxon>Eukaryota</taxon>
        <taxon>Viridiplantae</taxon>
        <taxon>Streptophyta</taxon>
        <taxon>Embryophyta</taxon>
        <taxon>Tracheophyta</taxon>
        <taxon>Spermatophyta</taxon>
        <taxon>Magnoliopsida</taxon>
        <taxon>Liliopsida</taxon>
        <taxon>Poales</taxon>
        <taxon>Poaceae</taxon>
        <taxon>PACMAD clade</taxon>
        <taxon>Panicoideae</taxon>
        <taxon>Andropogonodae</taxon>
        <taxon>Paspaleae</taxon>
        <taxon>Paspalinae</taxon>
        <taxon>Paspalum</taxon>
    </lineage>
</organism>
<reference evidence="5 6" key="1">
    <citation type="submission" date="2022-10" db="EMBL/GenBank/DDBJ databases">
        <title>WGS assembly of Paspalum vaginatum 540-79.</title>
        <authorList>
            <person name="Sun G."/>
            <person name="Wase N."/>
            <person name="Shu S."/>
            <person name="Jenkins J."/>
            <person name="Zhou B."/>
            <person name="Torres-Rodriguez J."/>
            <person name="Chen C."/>
            <person name="Sandor L."/>
            <person name="Plott C."/>
            <person name="Yoshinga Y."/>
            <person name="Daum C."/>
            <person name="Qi P."/>
            <person name="Barry K."/>
            <person name="Lipzen A."/>
            <person name="Berry L."/>
            <person name="Pedersen C."/>
            <person name="Gottilla T."/>
            <person name="Foltz A."/>
            <person name="Yu H."/>
            <person name="O'Malley R."/>
            <person name="Zhang C."/>
            <person name="Devos K."/>
            <person name="Sigmon B."/>
            <person name="Yu B."/>
            <person name="Obata T."/>
            <person name="Schmutz J."/>
            <person name="Schnable J."/>
        </authorList>
    </citation>
    <scope>NUCLEOTIDE SEQUENCE [LARGE SCALE GENOMIC DNA]</scope>
    <source>
        <strain evidence="6">cv. 540-79</strain>
    </source>
</reference>
<keyword evidence="1" id="KW-0863">Zinc-finger</keyword>
<evidence type="ECO:0000259" key="4">
    <source>
        <dbReference type="PROSITE" id="PS50089"/>
    </source>
</evidence>
<name>A0A9W8CDG7_9POAL</name>